<protein>
    <submittedName>
        <fullName evidence="1">Uncharacterized protein</fullName>
    </submittedName>
</protein>
<accession>A0A2S7D8H2</accession>
<dbReference type="Proteomes" id="UP000238191">
    <property type="component" value="Unassembled WGS sequence"/>
</dbReference>
<sequence>MLQVFHLLATCSQGRIGERAFRRWHAYADSAIASEERQMVCLWDRSGSLNNEARTPGANARGVTRFIASLRFRYLTQGIYEDMMFAAKCMPSKVPCK</sequence>
<keyword evidence="2" id="KW-1185">Reference proteome</keyword>
<evidence type="ECO:0000313" key="1">
    <source>
        <dbReference type="EMBL" id="PPU70128.1"/>
    </source>
</evidence>
<gene>
    <name evidence="1" type="ORF">XpiCFBP4643_00720</name>
</gene>
<dbReference type="AlphaFoldDB" id="A0A2S7D8H2"/>
<comment type="caution">
    <text evidence="1">The sequence shown here is derived from an EMBL/GenBank/DDBJ whole genome shotgun (WGS) entry which is preliminary data.</text>
</comment>
<organism evidence="1 2">
    <name type="scientific">Xanthomonas pisi</name>
    <dbReference type="NCBI Taxonomy" id="56457"/>
    <lineage>
        <taxon>Bacteria</taxon>
        <taxon>Pseudomonadati</taxon>
        <taxon>Pseudomonadota</taxon>
        <taxon>Gammaproteobacteria</taxon>
        <taxon>Lysobacterales</taxon>
        <taxon>Lysobacteraceae</taxon>
        <taxon>Xanthomonas</taxon>
    </lineage>
</organism>
<evidence type="ECO:0000313" key="2">
    <source>
        <dbReference type="Proteomes" id="UP000238191"/>
    </source>
</evidence>
<proteinExistence type="predicted"/>
<reference evidence="2" key="1">
    <citation type="submission" date="2016-08" db="EMBL/GenBank/DDBJ databases">
        <authorList>
            <person name="Merda D."/>
            <person name="Briand M."/>
            <person name="Taghouti G."/>
            <person name="Carrere S."/>
            <person name="Gouzy J."/>
            <person name="Portier P."/>
            <person name="Jacques M.-A."/>
            <person name="Fischer-Le Saux M."/>
        </authorList>
    </citation>
    <scope>NUCLEOTIDE SEQUENCE [LARGE SCALE GENOMIC DNA]</scope>
    <source>
        <strain evidence="2">CFBP4643</strain>
    </source>
</reference>
<name>A0A2S7D8H2_9XANT</name>
<dbReference type="EMBL" id="MDEI01000001">
    <property type="protein sequence ID" value="PPU70128.1"/>
    <property type="molecule type" value="Genomic_DNA"/>
</dbReference>